<dbReference type="InterPro" id="IPR024930">
    <property type="entry name" value="Skp_dom_sf"/>
</dbReference>
<sequence>MKKTVQLLFLAAACLFATGTFAQKSIKLGHFNSNELMKRMPETDTVQNTMKDYIAELQTEMESMQKEYNRLTQEYESKKDQLTDLLKANKETEIRSVLERLQAFEQQAQTSINEKQMELMNVIVEKIKAAVAEVAKENKYTYIFESNGILWYSEDSDDITPLLVKKLGLK</sequence>
<evidence type="ECO:0000313" key="6">
    <source>
        <dbReference type="Proteomes" id="UP000824267"/>
    </source>
</evidence>
<organism evidence="5 6">
    <name type="scientific">Candidatus Onthomorpha intestinigallinarum</name>
    <dbReference type="NCBI Taxonomy" id="2840880"/>
    <lineage>
        <taxon>Bacteria</taxon>
        <taxon>Pseudomonadati</taxon>
        <taxon>Bacteroidota</taxon>
        <taxon>Bacteroidia</taxon>
        <taxon>Bacteroidales</taxon>
        <taxon>Candidatus Onthomorpha</taxon>
    </lineage>
</organism>
<dbReference type="PANTHER" id="PTHR35089">
    <property type="entry name" value="CHAPERONE PROTEIN SKP"/>
    <property type="match status" value="1"/>
</dbReference>
<keyword evidence="2 4" id="KW-0732">Signal</keyword>
<dbReference type="SMART" id="SM00935">
    <property type="entry name" value="OmpH"/>
    <property type="match status" value="1"/>
</dbReference>
<accession>A0A9D1UH01</accession>
<dbReference type="GO" id="GO:0050821">
    <property type="term" value="P:protein stabilization"/>
    <property type="evidence" value="ECO:0007669"/>
    <property type="project" value="TreeGrafter"/>
</dbReference>
<evidence type="ECO:0000313" key="5">
    <source>
        <dbReference type="EMBL" id="HIW87043.1"/>
    </source>
</evidence>
<protein>
    <submittedName>
        <fullName evidence="5">OmpH family outer membrane protein</fullName>
    </submittedName>
</protein>
<dbReference type="SUPFAM" id="SSF111384">
    <property type="entry name" value="OmpH-like"/>
    <property type="match status" value="1"/>
</dbReference>
<keyword evidence="3" id="KW-0175">Coiled coil</keyword>
<dbReference type="AlphaFoldDB" id="A0A9D1UH01"/>
<dbReference type="Proteomes" id="UP000824267">
    <property type="component" value="Unassembled WGS sequence"/>
</dbReference>
<reference evidence="5" key="2">
    <citation type="submission" date="2021-04" db="EMBL/GenBank/DDBJ databases">
        <authorList>
            <person name="Gilroy R."/>
        </authorList>
    </citation>
    <scope>NUCLEOTIDE SEQUENCE</scope>
    <source>
        <strain evidence="5">Gambia16-930</strain>
    </source>
</reference>
<proteinExistence type="inferred from homology"/>
<name>A0A9D1UH01_9BACT</name>
<evidence type="ECO:0000256" key="2">
    <source>
        <dbReference type="ARBA" id="ARBA00022729"/>
    </source>
</evidence>
<evidence type="ECO:0000256" key="4">
    <source>
        <dbReference type="SAM" id="SignalP"/>
    </source>
</evidence>
<feature type="coiled-coil region" evidence="3">
    <location>
        <begin position="47"/>
        <end position="114"/>
    </location>
</feature>
<dbReference type="Pfam" id="PF03938">
    <property type="entry name" value="OmpH"/>
    <property type="match status" value="1"/>
</dbReference>
<dbReference type="GO" id="GO:0051082">
    <property type="term" value="F:unfolded protein binding"/>
    <property type="evidence" value="ECO:0007669"/>
    <property type="project" value="InterPro"/>
</dbReference>
<evidence type="ECO:0000256" key="1">
    <source>
        <dbReference type="ARBA" id="ARBA00009091"/>
    </source>
</evidence>
<evidence type="ECO:0000256" key="3">
    <source>
        <dbReference type="SAM" id="Coils"/>
    </source>
</evidence>
<dbReference type="EMBL" id="DXGG01000070">
    <property type="protein sequence ID" value="HIW87043.1"/>
    <property type="molecule type" value="Genomic_DNA"/>
</dbReference>
<feature type="chain" id="PRO_5039665476" evidence="4">
    <location>
        <begin position="23"/>
        <end position="170"/>
    </location>
</feature>
<dbReference type="PANTHER" id="PTHR35089:SF1">
    <property type="entry name" value="CHAPERONE PROTEIN SKP"/>
    <property type="match status" value="1"/>
</dbReference>
<gene>
    <name evidence="5" type="ORF">IAC47_02060</name>
</gene>
<dbReference type="GO" id="GO:0005829">
    <property type="term" value="C:cytosol"/>
    <property type="evidence" value="ECO:0007669"/>
    <property type="project" value="TreeGrafter"/>
</dbReference>
<dbReference type="Gene3D" id="3.30.910.20">
    <property type="entry name" value="Skp domain"/>
    <property type="match status" value="1"/>
</dbReference>
<reference evidence="5" key="1">
    <citation type="journal article" date="2021" name="PeerJ">
        <title>Extensive microbial diversity within the chicken gut microbiome revealed by metagenomics and culture.</title>
        <authorList>
            <person name="Gilroy R."/>
            <person name="Ravi A."/>
            <person name="Getino M."/>
            <person name="Pursley I."/>
            <person name="Horton D.L."/>
            <person name="Alikhan N.F."/>
            <person name="Baker D."/>
            <person name="Gharbi K."/>
            <person name="Hall N."/>
            <person name="Watson M."/>
            <person name="Adriaenssens E.M."/>
            <person name="Foster-Nyarko E."/>
            <person name="Jarju S."/>
            <person name="Secka A."/>
            <person name="Antonio M."/>
            <person name="Oren A."/>
            <person name="Chaudhuri R.R."/>
            <person name="La Ragione R."/>
            <person name="Hildebrand F."/>
            <person name="Pallen M.J."/>
        </authorList>
    </citation>
    <scope>NUCLEOTIDE SEQUENCE</scope>
    <source>
        <strain evidence="5">Gambia16-930</strain>
    </source>
</reference>
<comment type="similarity">
    <text evidence="1">Belongs to the Skp family.</text>
</comment>
<dbReference type="InterPro" id="IPR005632">
    <property type="entry name" value="Chaperone_Skp"/>
</dbReference>
<feature type="signal peptide" evidence="4">
    <location>
        <begin position="1"/>
        <end position="22"/>
    </location>
</feature>
<comment type="caution">
    <text evidence="5">The sequence shown here is derived from an EMBL/GenBank/DDBJ whole genome shotgun (WGS) entry which is preliminary data.</text>
</comment>